<dbReference type="EMBL" id="GBXM01099215">
    <property type="protein sequence ID" value="JAH09362.1"/>
    <property type="molecule type" value="Transcribed_RNA"/>
</dbReference>
<protein>
    <submittedName>
        <fullName evidence="1">Uncharacterized protein</fullName>
    </submittedName>
</protein>
<evidence type="ECO:0000313" key="1">
    <source>
        <dbReference type="EMBL" id="JAH09362.1"/>
    </source>
</evidence>
<organism evidence="1">
    <name type="scientific">Anguilla anguilla</name>
    <name type="common">European freshwater eel</name>
    <name type="synonym">Muraena anguilla</name>
    <dbReference type="NCBI Taxonomy" id="7936"/>
    <lineage>
        <taxon>Eukaryota</taxon>
        <taxon>Metazoa</taxon>
        <taxon>Chordata</taxon>
        <taxon>Craniata</taxon>
        <taxon>Vertebrata</taxon>
        <taxon>Euteleostomi</taxon>
        <taxon>Actinopterygii</taxon>
        <taxon>Neopterygii</taxon>
        <taxon>Teleostei</taxon>
        <taxon>Anguilliformes</taxon>
        <taxon>Anguillidae</taxon>
        <taxon>Anguilla</taxon>
    </lineage>
</organism>
<sequence length="16" mass="1727">MACSSTYISLTPNLLI</sequence>
<name>A0A0E9PYM0_ANGAN</name>
<accession>A0A0E9PYM0</accession>
<reference evidence="1" key="2">
    <citation type="journal article" date="2015" name="Fish Shellfish Immunol.">
        <title>Early steps in the European eel (Anguilla anguilla)-Vibrio vulnificus interaction in the gills: Role of the RtxA13 toxin.</title>
        <authorList>
            <person name="Callol A."/>
            <person name="Pajuelo D."/>
            <person name="Ebbesson L."/>
            <person name="Teles M."/>
            <person name="MacKenzie S."/>
            <person name="Amaro C."/>
        </authorList>
    </citation>
    <scope>NUCLEOTIDE SEQUENCE</scope>
</reference>
<proteinExistence type="predicted"/>
<reference evidence="1" key="1">
    <citation type="submission" date="2014-11" db="EMBL/GenBank/DDBJ databases">
        <authorList>
            <person name="Amaro Gonzalez C."/>
        </authorList>
    </citation>
    <scope>NUCLEOTIDE SEQUENCE</scope>
</reference>
<dbReference type="AlphaFoldDB" id="A0A0E9PYM0"/>